<sequence>MALKRWKTAQIPTITLFLNSYPSL</sequence>
<protein>
    <submittedName>
        <fullName evidence="1">Uncharacterized protein</fullName>
    </submittedName>
</protein>
<organism evidence="1">
    <name type="scientific">Rhizophora mucronata</name>
    <name type="common">Asiatic mangrove</name>
    <dbReference type="NCBI Taxonomy" id="61149"/>
    <lineage>
        <taxon>Eukaryota</taxon>
        <taxon>Viridiplantae</taxon>
        <taxon>Streptophyta</taxon>
        <taxon>Embryophyta</taxon>
        <taxon>Tracheophyta</taxon>
        <taxon>Spermatophyta</taxon>
        <taxon>Magnoliopsida</taxon>
        <taxon>eudicotyledons</taxon>
        <taxon>Gunneridae</taxon>
        <taxon>Pentapetalae</taxon>
        <taxon>rosids</taxon>
        <taxon>fabids</taxon>
        <taxon>Malpighiales</taxon>
        <taxon>Rhizophoraceae</taxon>
        <taxon>Rhizophora</taxon>
    </lineage>
</organism>
<dbReference type="EMBL" id="GGEC01078901">
    <property type="protein sequence ID" value="MBX59385.1"/>
    <property type="molecule type" value="Transcribed_RNA"/>
</dbReference>
<proteinExistence type="predicted"/>
<accession>A0A2P2PXG9</accession>
<dbReference type="AlphaFoldDB" id="A0A2P2PXG9"/>
<name>A0A2P2PXG9_RHIMU</name>
<evidence type="ECO:0000313" key="1">
    <source>
        <dbReference type="EMBL" id="MBX59385.1"/>
    </source>
</evidence>
<reference evidence="1" key="1">
    <citation type="submission" date="2018-02" db="EMBL/GenBank/DDBJ databases">
        <title>Rhizophora mucronata_Transcriptome.</title>
        <authorList>
            <person name="Meera S.P."/>
            <person name="Sreeshan A."/>
            <person name="Augustine A."/>
        </authorList>
    </citation>
    <scope>NUCLEOTIDE SEQUENCE</scope>
    <source>
        <tissue evidence="1">Leaf</tissue>
    </source>
</reference>